<feature type="transmembrane region" description="Helical" evidence="8">
    <location>
        <begin position="20"/>
        <end position="41"/>
    </location>
</feature>
<dbReference type="PANTHER" id="PTHR30472:SF1">
    <property type="entry name" value="FE(3+) DICITRATE TRANSPORT SYSTEM PERMEASE PROTEIN FECC-RELATED"/>
    <property type="match status" value="1"/>
</dbReference>
<evidence type="ECO:0000256" key="3">
    <source>
        <dbReference type="ARBA" id="ARBA00022448"/>
    </source>
</evidence>
<feature type="transmembrane region" description="Helical" evidence="8">
    <location>
        <begin position="317"/>
        <end position="335"/>
    </location>
</feature>
<dbReference type="SUPFAM" id="SSF81345">
    <property type="entry name" value="ABC transporter involved in vitamin B12 uptake, BtuC"/>
    <property type="match status" value="1"/>
</dbReference>
<dbReference type="GO" id="GO:0033214">
    <property type="term" value="P:siderophore-iron import into cell"/>
    <property type="evidence" value="ECO:0007669"/>
    <property type="project" value="TreeGrafter"/>
</dbReference>
<evidence type="ECO:0000256" key="6">
    <source>
        <dbReference type="ARBA" id="ARBA00022989"/>
    </source>
</evidence>
<comment type="similarity">
    <text evidence="2">Belongs to the binding-protein-dependent transport system permease family. FecCD subfamily.</text>
</comment>
<proteinExistence type="inferred from homology"/>
<dbReference type="FunFam" id="1.10.3470.10:FF:000001">
    <property type="entry name" value="Vitamin B12 ABC transporter permease BtuC"/>
    <property type="match status" value="1"/>
</dbReference>
<dbReference type="eggNOG" id="COG0609">
    <property type="taxonomic scope" value="Bacteria"/>
</dbReference>
<feature type="transmembrane region" description="Helical" evidence="8">
    <location>
        <begin position="101"/>
        <end position="122"/>
    </location>
</feature>
<dbReference type="GO" id="GO:0005886">
    <property type="term" value="C:plasma membrane"/>
    <property type="evidence" value="ECO:0007669"/>
    <property type="project" value="UniProtKB-SubCell"/>
</dbReference>
<keyword evidence="4" id="KW-1003">Cell membrane</keyword>
<dbReference type="EMBL" id="AGWP01000007">
    <property type="protein sequence ID" value="EJZ85842.1"/>
    <property type="molecule type" value="Genomic_DNA"/>
</dbReference>
<dbReference type="RefSeq" id="WP_004807222.1">
    <property type="nucleotide sequence ID" value="NZ_JH815216.1"/>
</dbReference>
<dbReference type="InterPro" id="IPR037294">
    <property type="entry name" value="ABC_BtuC-like"/>
</dbReference>
<protein>
    <recommendedName>
        <fullName evidence="11">Iron ABC transporter permease</fullName>
    </recommendedName>
</protein>
<evidence type="ECO:0000256" key="2">
    <source>
        <dbReference type="ARBA" id="ARBA00007935"/>
    </source>
</evidence>
<dbReference type="Gene3D" id="1.10.3470.10">
    <property type="entry name" value="ABC transporter involved in vitamin B12 uptake, BtuC"/>
    <property type="match status" value="1"/>
</dbReference>
<feature type="transmembrane region" description="Helical" evidence="8">
    <location>
        <begin position="206"/>
        <end position="231"/>
    </location>
</feature>
<dbReference type="Proteomes" id="UP000006075">
    <property type="component" value="Unassembled WGS sequence"/>
</dbReference>
<feature type="transmembrane region" description="Helical" evidence="8">
    <location>
        <begin position="251"/>
        <end position="277"/>
    </location>
</feature>
<sequence>MAPSSNSTPKRVVEGKKRWALLGVGLVALAGLCLLEITLGVRNVSPADVWAALLGKQEGVGQAVASTRLPRCLLGLLVGASLAVAGALMQAVTRNPLADPGIFGVLPGASFAVVAGLAFFGITSPNVQMLLAIIGAGVAAGAVYAIGSLGRGGPSPLKLALAGAATGAALVSFANAILLPRAQALDSYRFWQIGGLGRADWTRMSWAIPALVVAFAMATACARGLNAMALGDDLARGLGEDVARTRALSSIAAVVLCGVATALAGPIAFVGLIVPHLFRLLLGPDHRWLLPFAALGGAGLLLAADVVGRVVARPEQIAVGIITPLLGAPFFIWIVRRQKGQAL</sequence>
<keyword evidence="7 8" id="KW-0472">Membrane</keyword>
<dbReference type="OrthoDB" id="9782305at2"/>
<accession>K0YPV0</accession>
<feature type="transmembrane region" description="Helical" evidence="8">
    <location>
        <begin position="159"/>
        <end position="179"/>
    </location>
</feature>
<reference evidence="9 10" key="1">
    <citation type="submission" date="2012-07" db="EMBL/GenBank/DDBJ databases">
        <title>The Genome Sequence of Actinomyces neuii subsp. anitratus BVS029A5.</title>
        <authorList>
            <consortium name="The Broad Institute Genome Sequencing Platform"/>
            <person name="Earl A."/>
            <person name="Ward D."/>
            <person name="Feldgarden M."/>
            <person name="Gevers D."/>
            <person name="Saerens B."/>
            <person name="Vaneechoutte M."/>
            <person name="Walker B."/>
            <person name="Young S.K."/>
            <person name="Zeng Q."/>
            <person name="Gargeya S."/>
            <person name="Fitzgerald M."/>
            <person name="Haas B."/>
            <person name="Abouelleil A."/>
            <person name="Alvarado L."/>
            <person name="Arachchi H.M."/>
            <person name="Berlin A."/>
            <person name="Chapman S.B."/>
            <person name="Goldberg J."/>
            <person name="Griggs A."/>
            <person name="Gujja S."/>
            <person name="Hansen M."/>
            <person name="Howarth C."/>
            <person name="Imamovic A."/>
            <person name="Larimer J."/>
            <person name="McCowen C."/>
            <person name="Montmayeur A."/>
            <person name="Murphy C."/>
            <person name="Neiman D."/>
            <person name="Pearson M."/>
            <person name="Priest M."/>
            <person name="Roberts A."/>
            <person name="Saif S."/>
            <person name="Shea T."/>
            <person name="Sisk P."/>
            <person name="Sykes S."/>
            <person name="Wortman J."/>
            <person name="Nusbaum C."/>
            <person name="Birren B."/>
        </authorList>
    </citation>
    <scope>NUCLEOTIDE SEQUENCE [LARGE SCALE GENOMIC DNA]</scope>
    <source>
        <strain evidence="9 10">BVS029A5</strain>
    </source>
</reference>
<evidence type="ECO:0000256" key="4">
    <source>
        <dbReference type="ARBA" id="ARBA00022475"/>
    </source>
</evidence>
<evidence type="ECO:0000256" key="5">
    <source>
        <dbReference type="ARBA" id="ARBA00022692"/>
    </source>
</evidence>
<organism evidence="9 10">
    <name type="scientific">Winkia neuii BV029A5</name>
    <dbReference type="NCBI Taxonomy" id="888439"/>
    <lineage>
        <taxon>Bacteria</taxon>
        <taxon>Bacillati</taxon>
        <taxon>Actinomycetota</taxon>
        <taxon>Actinomycetes</taxon>
        <taxon>Actinomycetales</taxon>
        <taxon>Actinomycetaceae</taxon>
        <taxon>Winkia</taxon>
    </lineage>
</organism>
<feature type="transmembrane region" description="Helical" evidence="8">
    <location>
        <begin position="129"/>
        <end position="147"/>
    </location>
</feature>
<dbReference type="Pfam" id="PF01032">
    <property type="entry name" value="FecCD"/>
    <property type="match status" value="1"/>
</dbReference>
<dbReference type="PATRIC" id="fig|888439.3.peg.1324"/>
<feature type="transmembrane region" description="Helical" evidence="8">
    <location>
        <begin position="72"/>
        <end position="89"/>
    </location>
</feature>
<dbReference type="HOGENOM" id="CLU_013016_1_0_11"/>
<keyword evidence="3" id="KW-0813">Transport</keyword>
<dbReference type="CDD" id="cd06550">
    <property type="entry name" value="TM_ABC_iron-siderophores_like"/>
    <property type="match status" value="1"/>
</dbReference>
<evidence type="ECO:0008006" key="11">
    <source>
        <dbReference type="Google" id="ProtNLM"/>
    </source>
</evidence>
<comment type="caution">
    <text evidence="9">The sequence shown here is derived from an EMBL/GenBank/DDBJ whole genome shotgun (WGS) entry which is preliminary data.</text>
</comment>
<dbReference type="GO" id="GO:0022857">
    <property type="term" value="F:transmembrane transporter activity"/>
    <property type="evidence" value="ECO:0007669"/>
    <property type="project" value="InterPro"/>
</dbReference>
<dbReference type="AlphaFoldDB" id="K0YPV0"/>
<dbReference type="PANTHER" id="PTHR30472">
    <property type="entry name" value="FERRIC ENTEROBACTIN TRANSPORT SYSTEM PERMEASE PROTEIN"/>
    <property type="match status" value="1"/>
</dbReference>
<evidence type="ECO:0000256" key="8">
    <source>
        <dbReference type="SAM" id="Phobius"/>
    </source>
</evidence>
<keyword evidence="5 8" id="KW-0812">Transmembrane</keyword>
<comment type="subcellular location">
    <subcellularLocation>
        <location evidence="1">Cell membrane</location>
        <topology evidence="1">Multi-pass membrane protein</topology>
    </subcellularLocation>
</comment>
<dbReference type="InterPro" id="IPR000522">
    <property type="entry name" value="ABC_transptr_permease_BtuC"/>
</dbReference>
<keyword evidence="10" id="KW-1185">Reference proteome</keyword>
<evidence type="ECO:0000256" key="1">
    <source>
        <dbReference type="ARBA" id="ARBA00004651"/>
    </source>
</evidence>
<feature type="transmembrane region" description="Helical" evidence="8">
    <location>
        <begin position="289"/>
        <end position="311"/>
    </location>
</feature>
<evidence type="ECO:0000313" key="10">
    <source>
        <dbReference type="Proteomes" id="UP000006075"/>
    </source>
</evidence>
<evidence type="ECO:0000256" key="7">
    <source>
        <dbReference type="ARBA" id="ARBA00023136"/>
    </source>
</evidence>
<gene>
    <name evidence="9" type="ORF">HMPREF9240_01315</name>
</gene>
<evidence type="ECO:0000313" key="9">
    <source>
        <dbReference type="EMBL" id="EJZ85842.1"/>
    </source>
</evidence>
<keyword evidence="6 8" id="KW-1133">Transmembrane helix</keyword>
<name>K0YPV0_9ACTO</name>